<accession>A0A4Z1F5V0</accession>
<dbReference type="Proteomes" id="UP000297777">
    <property type="component" value="Unassembled WGS sequence"/>
</dbReference>
<dbReference type="EMBL" id="PQXH01000002">
    <property type="protein sequence ID" value="TGO19835.1"/>
    <property type="molecule type" value="Genomic_DNA"/>
</dbReference>
<dbReference type="OrthoDB" id="3524107at2759"/>
<name>A0A4Z1F5V0_9HELO</name>
<sequence>MEYQPPKYQEILTTTETEESQKILHRKFILHSEIMKSPGNREQVNCGELIPKSTRSTDIQTPGIQSIVERQDGVSNSDYCVDDTIETKTRQVTINDLSHDILLNLFDELNSCMVGLLVAASMLLARFITRSPLA</sequence>
<proteinExistence type="predicted"/>
<comment type="caution">
    <text evidence="1">The sequence shown here is derived from an EMBL/GenBank/DDBJ whole genome shotgun (WGS) entry which is preliminary data.</text>
</comment>
<dbReference type="AlphaFoldDB" id="A0A4Z1F5V0"/>
<evidence type="ECO:0000313" key="2">
    <source>
        <dbReference type="Proteomes" id="UP000297777"/>
    </source>
</evidence>
<protein>
    <submittedName>
        <fullName evidence="1">Uncharacterized protein</fullName>
    </submittedName>
</protein>
<evidence type="ECO:0000313" key="1">
    <source>
        <dbReference type="EMBL" id="TGO19835.1"/>
    </source>
</evidence>
<reference evidence="1 2" key="1">
    <citation type="submission" date="2017-12" db="EMBL/GenBank/DDBJ databases">
        <title>Comparative genomics of Botrytis spp.</title>
        <authorList>
            <person name="Valero-Jimenez C.A."/>
            <person name="Tapia P."/>
            <person name="Veloso J."/>
            <person name="Silva-Moreno E."/>
            <person name="Staats M."/>
            <person name="Valdes J.H."/>
            <person name="Van Kan J.A.L."/>
        </authorList>
    </citation>
    <scope>NUCLEOTIDE SEQUENCE [LARGE SCALE GENOMIC DNA]</scope>
    <source>
        <strain evidence="1 2">Bt9001</strain>
    </source>
</reference>
<organism evidence="1 2">
    <name type="scientific">Botrytis tulipae</name>
    <dbReference type="NCBI Taxonomy" id="87230"/>
    <lineage>
        <taxon>Eukaryota</taxon>
        <taxon>Fungi</taxon>
        <taxon>Dikarya</taxon>
        <taxon>Ascomycota</taxon>
        <taxon>Pezizomycotina</taxon>
        <taxon>Leotiomycetes</taxon>
        <taxon>Helotiales</taxon>
        <taxon>Sclerotiniaceae</taxon>
        <taxon>Botrytis</taxon>
    </lineage>
</organism>
<gene>
    <name evidence="1" type="ORF">BTUL_0002g00800</name>
</gene>
<keyword evidence="2" id="KW-1185">Reference proteome</keyword>